<reference evidence="6" key="2">
    <citation type="submission" date="2014-07" db="EMBL/GenBank/DDBJ databases">
        <title>Genome sequence of Mangrovimonas yunxiaonensis.</title>
        <authorList>
            <person name="Li Y."/>
            <person name="Zheng T."/>
        </authorList>
    </citation>
    <scope>NUCLEOTIDE SEQUENCE [LARGE SCALE GENOMIC DNA]</scope>
    <source>
        <strain evidence="6">LY01</strain>
    </source>
</reference>
<dbReference type="Pfam" id="PF00589">
    <property type="entry name" value="Phage_integrase"/>
    <property type="match status" value="1"/>
</dbReference>
<evidence type="ECO:0000256" key="3">
    <source>
        <dbReference type="ARBA" id="ARBA00023172"/>
    </source>
</evidence>
<dbReference type="GO" id="GO:0006310">
    <property type="term" value="P:DNA recombination"/>
    <property type="evidence" value="ECO:0007669"/>
    <property type="project" value="UniProtKB-KW"/>
</dbReference>
<dbReference type="PANTHER" id="PTHR30349">
    <property type="entry name" value="PHAGE INTEGRASE-RELATED"/>
    <property type="match status" value="1"/>
</dbReference>
<proteinExistence type="inferred from homology"/>
<dbReference type="SUPFAM" id="SSF56349">
    <property type="entry name" value="DNA breaking-rejoining enzymes"/>
    <property type="match status" value="1"/>
</dbReference>
<comment type="caution">
    <text evidence="5">The sequence shown here is derived from an EMBL/GenBank/DDBJ whole genome shotgun (WGS) entry which is preliminary data.</text>
</comment>
<dbReference type="InterPro" id="IPR002104">
    <property type="entry name" value="Integrase_catalytic"/>
</dbReference>
<dbReference type="EMBL" id="JPFK01000005">
    <property type="protein sequence ID" value="KFB01147.1"/>
    <property type="molecule type" value="Genomic_DNA"/>
</dbReference>
<dbReference type="RefSeq" id="WP_036119895.1">
    <property type="nucleotide sequence ID" value="NZ_BMET01000001.1"/>
</dbReference>
<name>A0A084TKB1_9FLAO</name>
<evidence type="ECO:0000259" key="4">
    <source>
        <dbReference type="PROSITE" id="PS51898"/>
    </source>
</evidence>
<accession>A0A084TKB1</accession>
<dbReference type="Proteomes" id="UP000028521">
    <property type="component" value="Unassembled WGS sequence"/>
</dbReference>
<dbReference type="InterPro" id="IPR010998">
    <property type="entry name" value="Integrase_recombinase_N"/>
</dbReference>
<dbReference type="Pfam" id="PF13102">
    <property type="entry name" value="Phage_int_SAM_5"/>
    <property type="match status" value="1"/>
</dbReference>
<evidence type="ECO:0000256" key="2">
    <source>
        <dbReference type="ARBA" id="ARBA00023125"/>
    </source>
</evidence>
<dbReference type="Gene3D" id="1.10.150.130">
    <property type="match status" value="1"/>
</dbReference>
<dbReference type="GO" id="GO:0015074">
    <property type="term" value="P:DNA integration"/>
    <property type="evidence" value="ECO:0007669"/>
    <property type="project" value="InterPro"/>
</dbReference>
<comment type="similarity">
    <text evidence="1">Belongs to the 'phage' integrase family.</text>
</comment>
<dbReference type="STRING" id="1197477.IA57_04755"/>
<dbReference type="AlphaFoldDB" id="A0A084TKB1"/>
<dbReference type="PROSITE" id="PS51898">
    <property type="entry name" value="TYR_RECOMBINASE"/>
    <property type="match status" value="1"/>
</dbReference>
<organism evidence="5 6">
    <name type="scientific">Mangrovimonas yunxiaonensis</name>
    <dbReference type="NCBI Taxonomy" id="1197477"/>
    <lineage>
        <taxon>Bacteria</taxon>
        <taxon>Pseudomonadati</taxon>
        <taxon>Bacteroidota</taxon>
        <taxon>Flavobacteriia</taxon>
        <taxon>Flavobacteriales</taxon>
        <taxon>Flavobacteriaceae</taxon>
        <taxon>Mangrovimonas</taxon>
    </lineage>
</organism>
<evidence type="ECO:0000313" key="6">
    <source>
        <dbReference type="Proteomes" id="UP000028521"/>
    </source>
</evidence>
<keyword evidence="3" id="KW-0233">DNA recombination</keyword>
<dbReference type="OrthoDB" id="1098628at2"/>
<dbReference type="InterPro" id="IPR025269">
    <property type="entry name" value="SAM-like_dom"/>
</dbReference>
<dbReference type="InterPro" id="IPR013762">
    <property type="entry name" value="Integrase-like_cat_sf"/>
</dbReference>
<dbReference type="eggNOG" id="COG4974">
    <property type="taxonomic scope" value="Bacteria"/>
</dbReference>
<dbReference type="PANTHER" id="PTHR30349:SF64">
    <property type="entry name" value="PROPHAGE INTEGRASE INTD-RELATED"/>
    <property type="match status" value="1"/>
</dbReference>
<gene>
    <name evidence="5" type="ORF">IA57_04755</name>
</gene>
<reference evidence="5 6" key="1">
    <citation type="journal article" date="2014" name="Genome Announc.">
        <title>Draft Genome Sequence of the Algicidal Bacterium Mangrovimonas yunxiaonensis Strain LY01.</title>
        <authorList>
            <person name="Li Y."/>
            <person name="Zhu H."/>
            <person name="Li C."/>
            <person name="Zhang H."/>
            <person name="Chen Z."/>
            <person name="Zheng W."/>
            <person name="Xu H."/>
            <person name="Zheng T."/>
        </authorList>
    </citation>
    <scope>NUCLEOTIDE SEQUENCE [LARGE SCALE GENOMIC DNA]</scope>
    <source>
        <strain evidence="5 6">LY01</strain>
    </source>
</reference>
<keyword evidence="2" id="KW-0238">DNA-binding</keyword>
<dbReference type="Pfam" id="PF17293">
    <property type="entry name" value="Arm-DNA-bind_5"/>
    <property type="match status" value="1"/>
</dbReference>
<dbReference type="InterPro" id="IPR011010">
    <property type="entry name" value="DNA_brk_join_enz"/>
</dbReference>
<sequence>MKINILFVINKHKANAKGLCSLMCRLTFNKKRKVFSTGQFVNPSYWNSKKQQVKPQAPNRDEINTQLSLIKTQINRAFLMLQVQEYSFTVDDVYRLYKGEKLEKEYNVVEYFEVHLNKLKTLVGKDVKQVTWNKYSYVKMDIKSFIRWKYKANDIPLKKLEPNFLTELEYYFKVVKEIKQITINKKIQRFRKIVKVSVSEGYLEKDPFMLYKAKKVRNEIVYLTAEELQDFEKHQFIQPRLQLIQDLFVFSCYTGLPYRELMNMRTEHIIYGFDGNKWIQMKREKTGQIFSVPLLPKPIDIIKKYNNKDVRIFPKISNQKYNSYLKEIAAIIGIEKRLTTHVARKTFASTVLLYNDVPMEVVSRLLGHSKIQTTQGYYGKIVEAKISDEMIKLKSKLKAK</sequence>
<dbReference type="GO" id="GO:0003677">
    <property type="term" value="F:DNA binding"/>
    <property type="evidence" value="ECO:0007669"/>
    <property type="project" value="UniProtKB-KW"/>
</dbReference>
<evidence type="ECO:0000313" key="5">
    <source>
        <dbReference type="EMBL" id="KFB01147.1"/>
    </source>
</evidence>
<dbReference type="Gene3D" id="1.10.443.10">
    <property type="entry name" value="Intergrase catalytic core"/>
    <property type="match status" value="1"/>
</dbReference>
<keyword evidence="6" id="KW-1185">Reference proteome</keyword>
<protein>
    <submittedName>
        <fullName evidence="5">Integrase</fullName>
    </submittedName>
</protein>
<evidence type="ECO:0000256" key="1">
    <source>
        <dbReference type="ARBA" id="ARBA00008857"/>
    </source>
</evidence>
<dbReference type="InterPro" id="IPR035386">
    <property type="entry name" value="Arm-DNA-bind_5"/>
</dbReference>
<feature type="domain" description="Tyr recombinase" evidence="4">
    <location>
        <begin position="218"/>
        <end position="391"/>
    </location>
</feature>
<dbReference type="InterPro" id="IPR050090">
    <property type="entry name" value="Tyrosine_recombinase_XerCD"/>
</dbReference>
<dbReference type="CDD" id="cd01185">
    <property type="entry name" value="INTN1_C_like"/>
    <property type="match status" value="1"/>
</dbReference>